<feature type="transmembrane region" description="Helical" evidence="1">
    <location>
        <begin position="266"/>
        <end position="286"/>
    </location>
</feature>
<reference evidence="2 3" key="1">
    <citation type="submission" date="2020-08" db="EMBL/GenBank/DDBJ databases">
        <authorList>
            <person name="Koutsovoulos G."/>
            <person name="Danchin GJ E."/>
        </authorList>
    </citation>
    <scope>NUCLEOTIDE SEQUENCE [LARGE SCALE GENOMIC DNA]</scope>
</reference>
<proteinExistence type="predicted"/>
<dbReference type="Proteomes" id="UP000580250">
    <property type="component" value="Unassembled WGS sequence"/>
</dbReference>
<name>A0A6V7UPK3_MELEN</name>
<sequence length="287" mass="33532">MKGWAGTQLNCSVFFNKNALDLLDILFKFDYFVCLLLGYPLNIILIILIIFKNTKRNGNTQQNSDTKLCFGYFNVDLSIINSSCIKFYIIDTEGNEFMIFPYGILLSFMNENFNPIICNIVFVFWQYIGTINMRGLCVQFIYRYLVLNRSMEINFCRYLLMFSTVLVVQLLLSLNLSGLYMTYNVGGIKYFDDFNKTWPYIQYKIQKMNGLTLLPTIGVTIVIYLIMIICAFKMIRFVNLNTNFDGNLKRLNKLLTKVLILLVRRFSINILGTFLLSEHIFIFPLFS</sequence>
<feature type="transmembrane region" description="Helical" evidence="1">
    <location>
        <begin position="29"/>
        <end position="51"/>
    </location>
</feature>
<dbReference type="EMBL" id="CAJEWN010000095">
    <property type="protein sequence ID" value="CAD2163024.1"/>
    <property type="molecule type" value="Genomic_DNA"/>
</dbReference>
<keyword evidence="1" id="KW-1133">Transmembrane helix</keyword>
<gene>
    <name evidence="2" type="ORF">MENT_LOCUS15761</name>
</gene>
<feature type="transmembrane region" description="Helical" evidence="1">
    <location>
        <begin position="158"/>
        <end position="183"/>
    </location>
</feature>
<dbReference type="AlphaFoldDB" id="A0A6V7UPK3"/>
<evidence type="ECO:0000313" key="2">
    <source>
        <dbReference type="EMBL" id="CAD2163024.1"/>
    </source>
</evidence>
<feature type="transmembrane region" description="Helical" evidence="1">
    <location>
        <begin position="213"/>
        <end position="232"/>
    </location>
</feature>
<comment type="caution">
    <text evidence="2">The sequence shown here is derived from an EMBL/GenBank/DDBJ whole genome shotgun (WGS) entry which is preliminary data.</text>
</comment>
<dbReference type="SUPFAM" id="SSF81321">
    <property type="entry name" value="Family A G protein-coupled receptor-like"/>
    <property type="match status" value="1"/>
</dbReference>
<evidence type="ECO:0000313" key="3">
    <source>
        <dbReference type="Proteomes" id="UP000580250"/>
    </source>
</evidence>
<evidence type="ECO:0000256" key="1">
    <source>
        <dbReference type="SAM" id="Phobius"/>
    </source>
</evidence>
<protein>
    <submittedName>
        <fullName evidence="2">Uncharacterized protein</fullName>
    </submittedName>
</protein>
<accession>A0A6V7UPK3</accession>
<keyword evidence="1" id="KW-0812">Transmembrane</keyword>
<dbReference type="OrthoDB" id="5792434at2759"/>
<organism evidence="2 3">
    <name type="scientific">Meloidogyne enterolobii</name>
    <name type="common">Root-knot nematode worm</name>
    <name type="synonym">Meloidogyne mayaguensis</name>
    <dbReference type="NCBI Taxonomy" id="390850"/>
    <lineage>
        <taxon>Eukaryota</taxon>
        <taxon>Metazoa</taxon>
        <taxon>Ecdysozoa</taxon>
        <taxon>Nematoda</taxon>
        <taxon>Chromadorea</taxon>
        <taxon>Rhabditida</taxon>
        <taxon>Tylenchina</taxon>
        <taxon>Tylenchomorpha</taxon>
        <taxon>Tylenchoidea</taxon>
        <taxon>Meloidogynidae</taxon>
        <taxon>Meloidogyninae</taxon>
        <taxon>Meloidogyne</taxon>
    </lineage>
</organism>
<keyword evidence="1" id="KW-0472">Membrane</keyword>